<dbReference type="NCBIfam" id="TIGR01640">
    <property type="entry name" value="F_box_assoc_1"/>
    <property type="match status" value="1"/>
</dbReference>
<dbReference type="Proteomes" id="UP000188268">
    <property type="component" value="Unassembled WGS sequence"/>
</dbReference>
<proteinExistence type="predicted"/>
<evidence type="ECO:0000313" key="4">
    <source>
        <dbReference type="Proteomes" id="UP000188268"/>
    </source>
</evidence>
<keyword evidence="4" id="KW-1185">Reference proteome</keyword>
<dbReference type="InterPro" id="IPR050796">
    <property type="entry name" value="SCF_F-box_component"/>
</dbReference>
<dbReference type="PANTHER" id="PTHR31672:SF13">
    <property type="entry name" value="F-BOX PROTEIN CPR30-LIKE"/>
    <property type="match status" value="1"/>
</dbReference>
<evidence type="ECO:0000313" key="3">
    <source>
        <dbReference type="EMBL" id="OMO53805.1"/>
    </source>
</evidence>
<dbReference type="OrthoDB" id="591557at2759"/>
<dbReference type="Gramene" id="OMO53805">
    <property type="protein sequence ID" value="OMO53805"/>
    <property type="gene ID" value="CCACVL1_28330"/>
</dbReference>
<name>A0A1R3G6T7_COCAP</name>
<dbReference type="PANTHER" id="PTHR31672">
    <property type="entry name" value="BNACNNG10540D PROTEIN"/>
    <property type="match status" value="1"/>
</dbReference>
<comment type="caution">
    <text evidence="3">The sequence shown here is derived from an EMBL/GenBank/DDBJ whole genome shotgun (WGS) entry which is preliminary data.</text>
</comment>
<protein>
    <recommendedName>
        <fullName evidence="2">F-box associated beta-propeller type 1 domain-containing protein</fullName>
    </recommendedName>
</protein>
<dbReference type="SUPFAM" id="SSF50965">
    <property type="entry name" value="Galactose oxidase, central domain"/>
    <property type="match status" value="1"/>
</dbReference>
<evidence type="ECO:0000259" key="2">
    <source>
        <dbReference type="Pfam" id="PF07734"/>
    </source>
</evidence>
<dbReference type="EMBL" id="AWWV01015132">
    <property type="protein sequence ID" value="OMO53805.1"/>
    <property type="molecule type" value="Genomic_DNA"/>
</dbReference>
<feature type="region of interest" description="Disordered" evidence="1">
    <location>
        <begin position="1"/>
        <end position="57"/>
    </location>
</feature>
<evidence type="ECO:0000256" key="1">
    <source>
        <dbReference type="SAM" id="MobiDB-lite"/>
    </source>
</evidence>
<dbReference type="InterPro" id="IPR006527">
    <property type="entry name" value="F-box-assoc_dom_typ1"/>
</dbReference>
<organism evidence="3 4">
    <name type="scientific">Corchorus capsularis</name>
    <name type="common">Jute</name>
    <dbReference type="NCBI Taxonomy" id="210143"/>
    <lineage>
        <taxon>Eukaryota</taxon>
        <taxon>Viridiplantae</taxon>
        <taxon>Streptophyta</taxon>
        <taxon>Embryophyta</taxon>
        <taxon>Tracheophyta</taxon>
        <taxon>Spermatophyta</taxon>
        <taxon>Magnoliopsida</taxon>
        <taxon>eudicotyledons</taxon>
        <taxon>Gunneridae</taxon>
        <taxon>Pentapetalae</taxon>
        <taxon>rosids</taxon>
        <taxon>malvids</taxon>
        <taxon>Malvales</taxon>
        <taxon>Malvaceae</taxon>
        <taxon>Grewioideae</taxon>
        <taxon>Apeibeae</taxon>
        <taxon>Corchorus</taxon>
    </lineage>
</organism>
<reference evidence="3 4" key="1">
    <citation type="submission" date="2013-09" db="EMBL/GenBank/DDBJ databases">
        <title>Corchorus capsularis genome sequencing.</title>
        <authorList>
            <person name="Alam M."/>
            <person name="Haque M.S."/>
            <person name="Islam M.S."/>
            <person name="Emdad E.M."/>
            <person name="Islam M.M."/>
            <person name="Ahmed B."/>
            <person name="Halim A."/>
            <person name="Hossen Q.M.M."/>
            <person name="Hossain M.Z."/>
            <person name="Ahmed R."/>
            <person name="Khan M.M."/>
            <person name="Islam R."/>
            <person name="Rashid M.M."/>
            <person name="Khan S.A."/>
            <person name="Rahman M.S."/>
            <person name="Alam M."/>
        </authorList>
    </citation>
    <scope>NUCLEOTIDE SEQUENCE [LARGE SCALE GENOMIC DNA]</scope>
    <source>
        <strain evidence="4">cv. CVL-1</strain>
        <tissue evidence="3">Whole seedling</tissue>
    </source>
</reference>
<feature type="domain" description="F-box associated beta-propeller type 1" evidence="2">
    <location>
        <begin position="118"/>
        <end position="334"/>
    </location>
</feature>
<accession>A0A1R3G6T7</accession>
<dbReference type="STRING" id="210143.A0A1R3G6T7"/>
<dbReference type="OMA" id="IMYESIV"/>
<dbReference type="Pfam" id="PF07734">
    <property type="entry name" value="FBA_1"/>
    <property type="match status" value="1"/>
</dbReference>
<gene>
    <name evidence="3" type="ORF">CCACVL1_28330</name>
</gene>
<feature type="compositionally biased region" description="Low complexity" evidence="1">
    <location>
        <begin position="7"/>
        <end position="23"/>
    </location>
</feature>
<dbReference type="AlphaFoldDB" id="A0A1R3G6T7"/>
<dbReference type="InterPro" id="IPR011043">
    <property type="entry name" value="Gal_Oxase/kelch_b-propeller"/>
</dbReference>
<dbReference type="InterPro" id="IPR017451">
    <property type="entry name" value="F-box-assoc_interact_dom"/>
</dbReference>
<sequence>MEVQAQEFFPSTSEESSLFSEAEFPQDFQHPTNQSPPSPSQTPLPKVAAAPSPSEHPSINPLTICKAKCAEECMIQGVPRLNFTDPCLGPCARSCMSQFQLVFSNCFSNCTAQSIPIDVSSGSCNGLVCIAPDEDTLFLFNPSTRESKRIPDPPSGLARDGLSVYGFGFDFGNDDYKVVKLGCGTVCVYSLRTDSWGKVGNFPFDDNVYESGVLLNENIHWMASRGEGANYECVVAAFSLEKEVFWDMRAPDTVDASVEFVVGVLNGCLCVLHSRNQMHNDFWVMTKYGVAESWTKLTLSISYICMKPLCLAQNGEVLLEVDGKLLLYNLEDDSYRYLVIHGIPAENGFEADTYLESLVSPNSYYRSHIAMP</sequence>